<feature type="compositionally biased region" description="Polar residues" evidence="1">
    <location>
        <begin position="49"/>
        <end position="67"/>
    </location>
</feature>
<evidence type="ECO:0000256" key="1">
    <source>
        <dbReference type="SAM" id="MobiDB-lite"/>
    </source>
</evidence>
<organism evidence="2 3">
    <name type="scientific">Dunaliella salina</name>
    <name type="common">Green alga</name>
    <name type="synonym">Protococcus salinus</name>
    <dbReference type="NCBI Taxonomy" id="3046"/>
    <lineage>
        <taxon>Eukaryota</taxon>
        <taxon>Viridiplantae</taxon>
        <taxon>Chlorophyta</taxon>
        <taxon>core chlorophytes</taxon>
        <taxon>Chlorophyceae</taxon>
        <taxon>CS clade</taxon>
        <taxon>Chlamydomonadales</taxon>
        <taxon>Dunaliellaceae</taxon>
        <taxon>Dunaliella</taxon>
    </lineage>
</organism>
<evidence type="ECO:0000313" key="2">
    <source>
        <dbReference type="EMBL" id="KAF5832476.1"/>
    </source>
</evidence>
<name>A0ABQ7GCZ1_DUNSA</name>
<evidence type="ECO:0000313" key="3">
    <source>
        <dbReference type="Proteomes" id="UP000815325"/>
    </source>
</evidence>
<protein>
    <submittedName>
        <fullName evidence="2">Uncharacterized protein</fullName>
    </submittedName>
</protein>
<sequence>MQAQGHMLHQPPLPSSTPLKRHAKFTSLPPPTHSLRHPQSLLRHRSRDQQSALRTYTADSPGVTASQAPLGADGSIRKTTISPSMAVPVAPAVPAAYKGGLATLVDEIQASEERLQAMFQPGQIMPKASVVSKLRASISKMQEQLRLLVAETEAEQQLGARAATPGEREALSKAKLILMGVPLLSSTFGAGTSLAGSEGYEMAYLQAENAQLRRQAHLLLLRQQLLEEVADELGIKRSQRS</sequence>
<reference evidence="2" key="1">
    <citation type="submission" date="2017-08" db="EMBL/GenBank/DDBJ databases">
        <authorList>
            <person name="Polle J.E."/>
            <person name="Barry K."/>
            <person name="Cushman J."/>
            <person name="Schmutz J."/>
            <person name="Tran D."/>
            <person name="Hathwaick L.T."/>
            <person name="Yim W.C."/>
            <person name="Jenkins J."/>
            <person name="Mckie-Krisberg Z.M."/>
            <person name="Prochnik S."/>
            <person name="Lindquist E."/>
            <person name="Dockter R.B."/>
            <person name="Adam C."/>
            <person name="Molina H."/>
            <person name="Bunkerborg J."/>
            <person name="Jin E."/>
            <person name="Buchheim M."/>
            <person name="Magnuson J."/>
        </authorList>
    </citation>
    <scope>NUCLEOTIDE SEQUENCE</scope>
    <source>
        <strain evidence="2">CCAP 19/18</strain>
    </source>
</reference>
<comment type="caution">
    <text evidence="2">The sequence shown here is derived from an EMBL/GenBank/DDBJ whole genome shotgun (WGS) entry which is preliminary data.</text>
</comment>
<dbReference type="Proteomes" id="UP000815325">
    <property type="component" value="Unassembled WGS sequence"/>
</dbReference>
<gene>
    <name evidence="2" type="ORF">DUNSADRAFT_11613</name>
</gene>
<accession>A0ABQ7GCZ1</accession>
<feature type="region of interest" description="Disordered" evidence="1">
    <location>
        <begin position="1"/>
        <end position="75"/>
    </location>
</feature>
<keyword evidence="3" id="KW-1185">Reference proteome</keyword>
<proteinExistence type="predicted"/>
<dbReference type="EMBL" id="MU069870">
    <property type="protein sequence ID" value="KAF5832476.1"/>
    <property type="molecule type" value="Genomic_DNA"/>
</dbReference>